<dbReference type="GO" id="GO:0005886">
    <property type="term" value="C:plasma membrane"/>
    <property type="evidence" value="ECO:0007669"/>
    <property type="project" value="UniProtKB-SubCell"/>
</dbReference>
<evidence type="ECO:0000256" key="1">
    <source>
        <dbReference type="ARBA" id="ARBA00004651"/>
    </source>
</evidence>
<comment type="similarity">
    <text evidence="2">Belongs to the polysaccharide synthase family.</text>
</comment>
<comment type="subcellular location">
    <subcellularLocation>
        <location evidence="1">Cell membrane</location>
        <topology evidence="1">Multi-pass membrane protein</topology>
    </subcellularLocation>
</comment>
<dbReference type="Proteomes" id="UP000315103">
    <property type="component" value="Unassembled WGS sequence"/>
</dbReference>
<dbReference type="RefSeq" id="WP_145284571.1">
    <property type="nucleotide sequence ID" value="NZ_VMSJ01000001.1"/>
</dbReference>
<evidence type="ECO:0000256" key="4">
    <source>
        <dbReference type="ARBA" id="ARBA00022692"/>
    </source>
</evidence>
<evidence type="ECO:0000313" key="8">
    <source>
        <dbReference type="EMBL" id="TVT28910.1"/>
    </source>
</evidence>
<feature type="transmembrane region" description="Helical" evidence="7">
    <location>
        <begin position="321"/>
        <end position="345"/>
    </location>
</feature>
<feature type="transmembrane region" description="Helical" evidence="7">
    <location>
        <begin position="352"/>
        <end position="374"/>
    </location>
</feature>
<feature type="transmembrane region" description="Helical" evidence="7">
    <location>
        <begin position="39"/>
        <end position="61"/>
    </location>
</feature>
<proteinExistence type="inferred from homology"/>
<dbReference type="AlphaFoldDB" id="A0A558AXD1"/>
<sequence length="407" mass="46788">MKVFIKNLFTLMTGTLAGQAIIILTMPIISRIYSPASFGIYSSTVAIINIIAVATTLRYEIAIAISKDLKERYILFSLSLIVNVLFTIALAIILLLVNFLFSMFSYFIIFYIVISVFLIGLLQIFTNIGVSYNEFKVVSFTKFSQSFTQVLIQLVGYFFKENSFFLFLGYTFGKANGLTLLANKTYSHLNIKLLSKKELKKVAYKFRRFPLYVLPSSLINAFTSNIVVILILVVYGGFYAGIYGFVMRIINAPSQLISKSFNNALYKFSHDSNIHQLRKVYLITASSIAIFISLILLIFLSVKINIFTFFFGEEWAYVNKIITPLLFMMIFQFSVIPLSEILTILNKQNIKLAWDIIKLFITLALFFMASIKFIEFNNLILIYSILMSCLYILLHYFIVKELYKKYK</sequence>
<keyword evidence="5 7" id="KW-1133">Transmembrane helix</keyword>
<feature type="transmembrane region" description="Helical" evidence="7">
    <location>
        <begin position="73"/>
        <end position="97"/>
    </location>
</feature>
<dbReference type="PANTHER" id="PTHR30250">
    <property type="entry name" value="PST FAMILY PREDICTED COLANIC ACID TRANSPORTER"/>
    <property type="match status" value="1"/>
</dbReference>
<keyword evidence="3" id="KW-1003">Cell membrane</keyword>
<feature type="transmembrane region" description="Helical" evidence="7">
    <location>
        <begin position="380"/>
        <end position="399"/>
    </location>
</feature>
<evidence type="ECO:0000256" key="2">
    <source>
        <dbReference type="ARBA" id="ARBA00007430"/>
    </source>
</evidence>
<evidence type="ECO:0000256" key="6">
    <source>
        <dbReference type="ARBA" id="ARBA00023136"/>
    </source>
</evidence>
<dbReference type="InterPro" id="IPR002797">
    <property type="entry name" value="Polysacc_synth"/>
</dbReference>
<dbReference type="PANTHER" id="PTHR30250:SF10">
    <property type="entry name" value="LIPOPOLYSACCHARIDE BIOSYNTHESIS PROTEIN WZXC"/>
    <property type="match status" value="1"/>
</dbReference>
<feature type="transmembrane region" description="Helical" evidence="7">
    <location>
        <begin position="103"/>
        <end position="125"/>
    </location>
</feature>
<feature type="transmembrane region" description="Helical" evidence="7">
    <location>
        <begin position="226"/>
        <end position="246"/>
    </location>
</feature>
<feature type="transmembrane region" description="Helical" evidence="7">
    <location>
        <begin position="7"/>
        <end position="33"/>
    </location>
</feature>
<keyword evidence="6 7" id="KW-0472">Membrane</keyword>
<comment type="caution">
    <text evidence="8">The sequence shown here is derived from an EMBL/GenBank/DDBJ whole genome shotgun (WGS) entry which is preliminary data.</text>
</comment>
<dbReference type="OrthoDB" id="109075at2"/>
<dbReference type="EMBL" id="VMSJ01000001">
    <property type="protein sequence ID" value="TVT28910.1"/>
    <property type="molecule type" value="Genomic_DNA"/>
</dbReference>
<organism evidence="8 9">
    <name type="scientific">Salinicoccus cyprini</name>
    <dbReference type="NCBI Taxonomy" id="2493691"/>
    <lineage>
        <taxon>Bacteria</taxon>
        <taxon>Bacillati</taxon>
        <taxon>Bacillota</taxon>
        <taxon>Bacilli</taxon>
        <taxon>Bacillales</taxon>
        <taxon>Staphylococcaceae</taxon>
        <taxon>Salinicoccus</taxon>
    </lineage>
</organism>
<evidence type="ECO:0000256" key="7">
    <source>
        <dbReference type="SAM" id="Phobius"/>
    </source>
</evidence>
<name>A0A558AXD1_9STAP</name>
<accession>A0A558AXD1</accession>
<evidence type="ECO:0000313" key="9">
    <source>
        <dbReference type="Proteomes" id="UP000315103"/>
    </source>
</evidence>
<evidence type="ECO:0000256" key="5">
    <source>
        <dbReference type="ARBA" id="ARBA00022989"/>
    </source>
</evidence>
<protein>
    <submittedName>
        <fullName evidence="8">Oligosaccharide flippase family protein</fullName>
    </submittedName>
</protein>
<dbReference type="InterPro" id="IPR050833">
    <property type="entry name" value="Poly_Biosynth_Transport"/>
</dbReference>
<dbReference type="Pfam" id="PF01943">
    <property type="entry name" value="Polysacc_synt"/>
    <property type="match status" value="1"/>
</dbReference>
<keyword evidence="4 7" id="KW-0812">Transmembrane</keyword>
<gene>
    <name evidence="8" type="ORF">FO441_01115</name>
</gene>
<keyword evidence="9" id="KW-1185">Reference proteome</keyword>
<feature type="transmembrane region" description="Helical" evidence="7">
    <location>
        <begin position="280"/>
        <end position="301"/>
    </location>
</feature>
<evidence type="ECO:0000256" key="3">
    <source>
        <dbReference type="ARBA" id="ARBA00022475"/>
    </source>
</evidence>
<reference evidence="8 9" key="1">
    <citation type="submission" date="2019-07" db="EMBL/GenBank/DDBJ databases">
        <title>Salinicoccus cyprini sp. nov., isolated from gastro-intestinal tract of mirror carp, Cyprinus carpio var. specularis, collected from Gobind Sagar Reservoir, Himachal Pradesh, India.</title>
        <authorList>
            <person name="Talwar C."/>
            <person name="Singh A.K."/>
            <person name="Lal R."/>
            <person name="Negi R.K."/>
        </authorList>
    </citation>
    <scope>NUCLEOTIDE SEQUENCE [LARGE SCALE GENOMIC DNA]</scope>
    <source>
        <strain evidence="8 9">CT19</strain>
    </source>
</reference>